<dbReference type="PaxDb" id="880073-Calab_1695"/>
<dbReference type="EMBL" id="CM001402">
    <property type="protein sequence ID" value="EHO41313.1"/>
    <property type="molecule type" value="Genomic_DNA"/>
</dbReference>
<dbReference type="HOGENOM" id="CLU_2750119_0_0_0"/>
<keyword evidence="1" id="KW-0812">Transmembrane</keyword>
<evidence type="ECO:0000313" key="2">
    <source>
        <dbReference type="EMBL" id="EHO41313.1"/>
    </source>
</evidence>
<keyword evidence="1" id="KW-1133">Transmembrane helix</keyword>
<reference evidence="2 3" key="1">
    <citation type="submission" date="2011-09" db="EMBL/GenBank/DDBJ databases">
        <title>The permanent draft genome of Caldithrix abyssi DSM 13497.</title>
        <authorList>
            <consortium name="US DOE Joint Genome Institute (JGI-PGF)"/>
            <person name="Lucas S."/>
            <person name="Han J."/>
            <person name="Lapidus A."/>
            <person name="Bruce D."/>
            <person name="Goodwin L."/>
            <person name="Pitluck S."/>
            <person name="Peters L."/>
            <person name="Kyrpides N."/>
            <person name="Mavromatis K."/>
            <person name="Ivanova N."/>
            <person name="Mikhailova N."/>
            <person name="Chertkov O."/>
            <person name="Detter J.C."/>
            <person name="Tapia R."/>
            <person name="Han C."/>
            <person name="Land M."/>
            <person name="Hauser L."/>
            <person name="Markowitz V."/>
            <person name="Cheng J.-F."/>
            <person name="Hugenholtz P."/>
            <person name="Woyke T."/>
            <person name="Wu D."/>
            <person name="Spring S."/>
            <person name="Brambilla E."/>
            <person name="Klenk H.-P."/>
            <person name="Eisen J.A."/>
        </authorList>
    </citation>
    <scope>NUCLEOTIDE SEQUENCE [LARGE SCALE GENOMIC DNA]</scope>
    <source>
        <strain evidence="2 3">DSM 13497</strain>
    </source>
</reference>
<proteinExistence type="predicted"/>
<protein>
    <submittedName>
        <fullName evidence="2">Uncharacterized protein</fullName>
    </submittedName>
</protein>
<keyword evidence="3" id="KW-1185">Reference proteome</keyword>
<gene>
    <name evidence="2" type="ORF">Calab_1695</name>
</gene>
<dbReference type="AlphaFoldDB" id="H1XRV3"/>
<name>H1XRV3_CALAY</name>
<feature type="transmembrane region" description="Helical" evidence="1">
    <location>
        <begin position="40"/>
        <end position="64"/>
    </location>
</feature>
<evidence type="ECO:0000313" key="3">
    <source>
        <dbReference type="Proteomes" id="UP000004671"/>
    </source>
</evidence>
<dbReference type="InParanoid" id="H1XRV3"/>
<organism evidence="2 3">
    <name type="scientific">Caldithrix abyssi DSM 13497</name>
    <dbReference type="NCBI Taxonomy" id="880073"/>
    <lineage>
        <taxon>Bacteria</taxon>
        <taxon>Pseudomonadati</taxon>
        <taxon>Calditrichota</taxon>
        <taxon>Calditrichia</taxon>
        <taxon>Calditrichales</taxon>
        <taxon>Calditrichaceae</taxon>
        <taxon>Caldithrix</taxon>
    </lineage>
</organism>
<accession>H1XRV3</accession>
<dbReference type="Proteomes" id="UP000004671">
    <property type="component" value="Chromosome"/>
</dbReference>
<evidence type="ECO:0000256" key="1">
    <source>
        <dbReference type="SAM" id="Phobius"/>
    </source>
</evidence>
<keyword evidence="1" id="KW-0472">Membrane</keyword>
<sequence length="70" mass="7900">MPHLVVMGVKQNRDVAMLNVQVLIHARQMITQLLVMVKQVLAFAITNIINKGMVILITMPIICYKINSII</sequence>